<feature type="domain" description="Nrap protein" evidence="12">
    <location>
        <begin position="1134"/>
        <end position="1273"/>
    </location>
</feature>
<feature type="domain" description="Nrap protein" evidence="8">
    <location>
        <begin position="364"/>
        <end position="529"/>
    </location>
</feature>
<dbReference type="Pfam" id="PF17406">
    <property type="entry name" value="Nrap_D5"/>
    <property type="match status" value="1"/>
</dbReference>
<dbReference type="InterPro" id="IPR035371">
    <property type="entry name" value="Nrap_D6"/>
</dbReference>
<protein>
    <recommendedName>
        <fullName evidence="5">U3 small nucleolar RNA-associated protein 22</fullName>
    </recommendedName>
</protein>
<keyword evidence="5" id="KW-0687">Ribonucleoprotein</keyword>
<evidence type="ECO:0000259" key="12">
    <source>
        <dbReference type="Pfam" id="PF17407"/>
    </source>
</evidence>
<keyword evidence="3 5" id="KW-0694">RNA-binding</keyword>
<dbReference type="InterPro" id="IPR035370">
    <property type="entry name" value="Nrap_D5"/>
</dbReference>
<dbReference type="Pfam" id="PF17407">
    <property type="entry name" value="Nrap_D6"/>
    <property type="match status" value="1"/>
</dbReference>
<feature type="domain" description="Nrap protein" evidence="10">
    <location>
        <begin position="731"/>
        <end position="943"/>
    </location>
</feature>
<dbReference type="GO" id="GO:0006409">
    <property type="term" value="P:tRNA export from nucleus"/>
    <property type="evidence" value="ECO:0007669"/>
    <property type="project" value="TreeGrafter"/>
</dbReference>
<feature type="region of interest" description="Disordered" evidence="6">
    <location>
        <begin position="1"/>
        <end position="89"/>
    </location>
</feature>
<dbReference type="GO" id="GO:0032040">
    <property type="term" value="C:small-subunit processome"/>
    <property type="evidence" value="ECO:0007669"/>
    <property type="project" value="TreeGrafter"/>
</dbReference>
<comment type="subcellular location">
    <subcellularLocation>
        <location evidence="1 5">Nucleus</location>
        <location evidence="1 5">Nucleolus</location>
    </subcellularLocation>
</comment>
<dbReference type="AlphaFoldDB" id="A0A9P5XCD3"/>
<dbReference type="Pfam" id="PF03813">
    <property type="entry name" value="Nrap"/>
    <property type="match status" value="1"/>
</dbReference>
<dbReference type="GO" id="GO:0032545">
    <property type="term" value="C:CURI complex"/>
    <property type="evidence" value="ECO:0007669"/>
    <property type="project" value="TreeGrafter"/>
</dbReference>
<dbReference type="PANTHER" id="PTHR17972:SF0">
    <property type="entry name" value="NUCLEOLAR PROTEIN 6"/>
    <property type="match status" value="1"/>
</dbReference>
<dbReference type="OrthoDB" id="10251401at2759"/>
<evidence type="ECO:0000259" key="10">
    <source>
        <dbReference type="Pfam" id="PF17405"/>
    </source>
</evidence>
<evidence type="ECO:0000256" key="5">
    <source>
        <dbReference type="RuleBase" id="RU364032"/>
    </source>
</evidence>
<feature type="compositionally biased region" description="Basic and acidic residues" evidence="6">
    <location>
        <begin position="20"/>
        <end position="32"/>
    </location>
</feature>
<evidence type="ECO:0000256" key="6">
    <source>
        <dbReference type="SAM" id="MobiDB-lite"/>
    </source>
</evidence>
<feature type="compositionally biased region" description="Acidic residues" evidence="6">
    <location>
        <begin position="33"/>
        <end position="43"/>
    </location>
</feature>
<evidence type="ECO:0000259" key="7">
    <source>
        <dbReference type="Pfam" id="PF03813"/>
    </source>
</evidence>
<accession>A0A9P5XCD3</accession>
<feature type="domain" description="Nrap protein" evidence="7">
    <location>
        <begin position="208"/>
        <end position="359"/>
    </location>
</feature>
<comment type="caution">
    <text evidence="13">The sequence shown here is derived from an EMBL/GenBank/DDBJ whole genome shotgun (WGS) entry which is preliminary data.</text>
</comment>
<dbReference type="GO" id="GO:0034456">
    <property type="term" value="C:UTP-C complex"/>
    <property type="evidence" value="ECO:0007669"/>
    <property type="project" value="TreeGrafter"/>
</dbReference>
<evidence type="ECO:0000259" key="8">
    <source>
        <dbReference type="Pfam" id="PF17403"/>
    </source>
</evidence>
<dbReference type="GO" id="GO:0006364">
    <property type="term" value="P:rRNA processing"/>
    <property type="evidence" value="ECO:0007669"/>
    <property type="project" value="UniProtKB-KW"/>
</dbReference>
<sequence length="1277" mass="142192">MALNLKRKRSGQAASRKTRKVEEDELPKHPDSDQNENEDIDNDESLHGGSDGSQSGGEDEWSGIGASNTIRQERPEESSGRLNKPPTGEELRVIKDAADLFRSNSFKLQIDALLPNVRPKPSRIPPLDQFLMTLHTFILGIPPISHQHPLEAARKMLRKGVAVPYTLPLPTEETNWKVGYESPNDITLVGSWANKISVKPKDGQKYGVDLAVEMPHSLFQEKDYLNGRFFQKRAFYLAAIASAIKSSKKMKVDVFYDSPTGDPRWTNLILVPKNDESLLDFTKLNAKVVIIPTLSKTSPIPISRLSPSHSNLRLATSSNHQDAIPTPPQPRQIPSSVYNNALLHAFTPRQHLLSMHGLKHDSPAFGDAVTLLRIWANQRGFAEGGEGKLCVRGFEGRGAWWSAVVSLIVLGEEVVQGSRKSWGASGKRRALGRGLSSYQMFKAALDFLAKFEFEKEAVFVKSVNGHQFTPEEYDVQQQPVFVDSTSLTNLLSGVPRGSLELLRDEAFKTLESLNRTTISGDSFTEVFLKEHRNLPTRFDSILRVDLSDAKPRNLSLDETMDKGSPFTALILSIDKLLHKGLGDRTKAITILHPSTSLHSIDQALPPTPDTIYIGLVHHPQHATRLVDHGPAADEQDQSLLTDFRELWGEKAELRRFKDGRIVESVVWEVKTADERAHVPSLIVRFLLQRHFGISSSSSASNKEGAVRGWQSAFDSVLRLPEEVSRLYLDGSLPVGYKSALNAFDGLVKAIKALDDELPLATLNVSPISEALRYTSVFSPVSLPDSLVGVLPPNARYLPYMDIIIEFETSSKWPDDLKAIQKIKLAFFEKVAEGLIKSVQGLKARVVTGDGVHENNPVLDQSFLEVLTPEGWAFAVRIWNSREAVLLDRITAGHEKLLPHIKSLHQQKEQKGKEYHDAVYAKEVYTRRFIHAPRHHRAIAALCHRYSAYAGTVRLVKRWFAAHWVLGPGRVSEEAVELICARVFIGEDGKYVNVDVDSDVAVKQPGVPGSKERGFACVVDFLREWKWEEGMHVPLYGPSQAQGQEAVVEDESGEGNVAKKMGGNGEEKKEITASSTSVWTISTEIDMEGNMWTTNSPDAVVAHRIEALAQATWQYLQEIEKGNVNVQALFVHPTDDYDVLVQFNPSVLPRYVHNVAISPDALTKRGKYANKVLGGEDAIVRAGFDPARMLFDDLQRVYADTFRIFYDPYGGDRFGIVWDPSVKQPRAFRVLGGFSSEPVHKENDKRKDKGLVSLNQHAILSEVERLGAGLISKIVVQT</sequence>
<evidence type="ECO:0000256" key="3">
    <source>
        <dbReference type="ARBA" id="ARBA00022884"/>
    </source>
</evidence>
<dbReference type="EMBL" id="MU151198">
    <property type="protein sequence ID" value="KAF9447462.1"/>
    <property type="molecule type" value="Genomic_DNA"/>
</dbReference>
<dbReference type="Gene3D" id="3.30.70.3030">
    <property type="match status" value="1"/>
</dbReference>
<dbReference type="PANTHER" id="PTHR17972">
    <property type="entry name" value="NUCLEOLAR RNA-ASSOCIATED PROTEIN"/>
    <property type="match status" value="1"/>
</dbReference>
<dbReference type="InterPro" id="IPR005554">
    <property type="entry name" value="NOL6/Upt22"/>
</dbReference>
<dbReference type="InterPro" id="IPR035082">
    <property type="entry name" value="Nrap_D1"/>
</dbReference>
<evidence type="ECO:0000256" key="2">
    <source>
        <dbReference type="ARBA" id="ARBA00006674"/>
    </source>
</evidence>
<name>A0A9P5XCD3_9AGAR</name>
<dbReference type="InterPro" id="IPR035367">
    <property type="entry name" value="Nrap_D2"/>
</dbReference>
<feature type="compositionally biased region" description="Basic residues" evidence="6">
    <location>
        <begin position="1"/>
        <end position="10"/>
    </location>
</feature>
<feature type="domain" description="Nrap protein" evidence="11">
    <location>
        <begin position="945"/>
        <end position="1130"/>
    </location>
</feature>
<keyword evidence="5" id="KW-0698">rRNA processing</keyword>
<feature type="domain" description="Nrap protein" evidence="9">
    <location>
        <begin position="536"/>
        <end position="691"/>
    </location>
</feature>
<reference evidence="13" key="1">
    <citation type="submission" date="2020-11" db="EMBL/GenBank/DDBJ databases">
        <authorList>
            <consortium name="DOE Joint Genome Institute"/>
            <person name="Ahrendt S."/>
            <person name="Riley R."/>
            <person name="Andreopoulos W."/>
            <person name="Labutti K."/>
            <person name="Pangilinan J."/>
            <person name="Ruiz-Duenas F.J."/>
            <person name="Barrasa J.M."/>
            <person name="Sanchez-Garcia M."/>
            <person name="Camarero S."/>
            <person name="Miyauchi S."/>
            <person name="Serrano A."/>
            <person name="Linde D."/>
            <person name="Babiker R."/>
            <person name="Drula E."/>
            <person name="Ayuso-Fernandez I."/>
            <person name="Pacheco R."/>
            <person name="Padilla G."/>
            <person name="Ferreira P."/>
            <person name="Barriuso J."/>
            <person name="Kellner H."/>
            <person name="Castanera R."/>
            <person name="Alfaro M."/>
            <person name="Ramirez L."/>
            <person name="Pisabarro A.G."/>
            <person name="Kuo A."/>
            <person name="Tritt A."/>
            <person name="Lipzen A."/>
            <person name="He G."/>
            <person name="Yan M."/>
            <person name="Ng V."/>
            <person name="Cullen D."/>
            <person name="Martin F."/>
            <person name="Rosso M.-N."/>
            <person name="Henrissat B."/>
            <person name="Hibbett D."/>
            <person name="Martinez A.T."/>
            <person name="Grigoriev I.V."/>
        </authorList>
    </citation>
    <scope>NUCLEOTIDE SEQUENCE</scope>
    <source>
        <strain evidence="13">MF-IS2</strain>
    </source>
</reference>
<dbReference type="Pfam" id="PF17405">
    <property type="entry name" value="Nrap_D4"/>
    <property type="match status" value="1"/>
</dbReference>
<comment type="similarity">
    <text evidence="2 5">Belongs to the NRAP family.</text>
</comment>
<dbReference type="Pfam" id="PF17404">
    <property type="entry name" value="Nrap_D3"/>
    <property type="match status" value="1"/>
</dbReference>
<evidence type="ECO:0000256" key="4">
    <source>
        <dbReference type="ARBA" id="ARBA00023242"/>
    </source>
</evidence>
<dbReference type="InterPro" id="IPR035369">
    <property type="entry name" value="Nrap_D4"/>
</dbReference>
<keyword evidence="4 5" id="KW-0539">Nucleus</keyword>
<evidence type="ECO:0000313" key="13">
    <source>
        <dbReference type="EMBL" id="KAF9447462.1"/>
    </source>
</evidence>
<feature type="region of interest" description="Disordered" evidence="6">
    <location>
        <begin position="1041"/>
        <end position="1068"/>
    </location>
</feature>
<gene>
    <name evidence="13" type="ORF">P691DRAFT_671446</name>
</gene>
<keyword evidence="14" id="KW-1185">Reference proteome</keyword>
<dbReference type="Pfam" id="PF17403">
    <property type="entry name" value="Nrap_D2"/>
    <property type="match status" value="1"/>
</dbReference>
<dbReference type="Proteomes" id="UP000807342">
    <property type="component" value="Unassembled WGS sequence"/>
</dbReference>
<dbReference type="Gene3D" id="1.10.1410.10">
    <property type="match status" value="2"/>
</dbReference>
<dbReference type="InterPro" id="IPR035368">
    <property type="entry name" value="Nrap_D3"/>
</dbReference>
<evidence type="ECO:0000259" key="9">
    <source>
        <dbReference type="Pfam" id="PF17404"/>
    </source>
</evidence>
<evidence type="ECO:0000259" key="11">
    <source>
        <dbReference type="Pfam" id="PF17406"/>
    </source>
</evidence>
<evidence type="ECO:0000256" key="1">
    <source>
        <dbReference type="ARBA" id="ARBA00004604"/>
    </source>
</evidence>
<evidence type="ECO:0000313" key="14">
    <source>
        <dbReference type="Proteomes" id="UP000807342"/>
    </source>
</evidence>
<organism evidence="13 14">
    <name type="scientific">Macrolepiota fuliginosa MF-IS2</name>
    <dbReference type="NCBI Taxonomy" id="1400762"/>
    <lineage>
        <taxon>Eukaryota</taxon>
        <taxon>Fungi</taxon>
        <taxon>Dikarya</taxon>
        <taxon>Basidiomycota</taxon>
        <taxon>Agaricomycotina</taxon>
        <taxon>Agaricomycetes</taxon>
        <taxon>Agaricomycetidae</taxon>
        <taxon>Agaricales</taxon>
        <taxon>Agaricineae</taxon>
        <taxon>Agaricaceae</taxon>
        <taxon>Macrolepiota</taxon>
    </lineage>
</organism>
<dbReference type="GO" id="GO:0003723">
    <property type="term" value="F:RNA binding"/>
    <property type="evidence" value="ECO:0007669"/>
    <property type="project" value="UniProtKB-KW"/>
</dbReference>
<proteinExistence type="inferred from homology"/>
<keyword evidence="5" id="KW-0690">Ribosome biogenesis</keyword>